<dbReference type="Pfam" id="PF20635">
    <property type="entry name" value="SMN_YG-box"/>
    <property type="match status" value="1"/>
</dbReference>
<dbReference type="GO" id="GO:0008380">
    <property type="term" value="P:RNA splicing"/>
    <property type="evidence" value="ECO:0007669"/>
    <property type="project" value="UniProtKB-KW"/>
</dbReference>
<name>A0A9P5RTW4_9FUNG</name>
<organism evidence="8 9">
    <name type="scientific">Linnemannia schmuckeri</name>
    <dbReference type="NCBI Taxonomy" id="64567"/>
    <lineage>
        <taxon>Eukaryota</taxon>
        <taxon>Fungi</taxon>
        <taxon>Fungi incertae sedis</taxon>
        <taxon>Mucoromycota</taxon>
        <taxon>Mortierellomycotina</taxon>
        <taxon>Mortierellomycetes</taxon>
        <taxon>Mortierellales</taxon>
        <taxon>Mortierellaceae</taxon>
        <taxon>Linnemannia</taxon>
    </lineage>
</organism>
<comment type="caution">
    <text evidence="8">The sequence shown here is derived from an EMBL/GenBank/DDBJ whole genome shotgun (WGS) entry which is preliminary data.</text>
</comment>
<keyword evidence="5" id="KW-0539">Nucleus</keyword>
<feature type="compositionally biased region" description="Polar residues" evidence="6">
    <location>
        <begin position="127"/>
        <end position="160"/>
    </location>
</feature>
<feature type="compositionally biased region" description="Acidic residues" evidence="6">
    <location>
        <begin position="254"/>
        <end position="263"/>
    </location>
</feature>
<evidence type="ECO:0000256" key="4">
    <source>
        <dbReference type="ARBA" id="ARBA00023187"/>
    </source>
</evidence>
<dbReference type="InterPro" id="IPR047313">
    <property type="entry name" value="SMN_C"/>
</dbReference>
<dbReference type="EMBL" id="JAAAUQ010001024">
    <property type="protein sequence ID" value="KAF9144169.1"/>
    <property type="molecule type" value="Genomic_DNA"/>
</dbReference>
<feature type="compositionally biased region" description="Low complexity" evidence="6">
    <location>
        <begin position="264"/>
        <end position="276"/>
    </location>
</feature>
<feature type="compositionally biased region" description="Polar residues" evidence="6">
    <location>
        <begin position="107"/>
        <end position="116"/>
    </location>
</feature>
<evidence type="ECO:0000256" key="6">
    <source>
        <dbReference type="SAM" id="MobiDB-lite"/>
    </source>
</evidence>
<feature type="compositionally biased region" description="Acidic residues" evidence="6">
    <location>
        <begin position="1"/>
        <end position="34"/>
    </location>
</feature>
<evidence type="ECO:0000313" key="9">
    <source>
        <dbReference type="Proteomes" id="UP000748756"/>
    </source>
</evidence>
<sequence>MAEEYEEEYCDDEEGDDYNKEEDDAAYDYNEEGSGEGGDIQVGEEIDLTHEEVWDDSALIEAWDMAVKQYEVYHSKTNPNVSSKDNSKDKIAKSSTPMSPNKHKQIDSAQQLSTFPTKRMKLKHNNEASMKSQPTRSEPDSSPTPTASQARQPPSKSTDLQYDVSERKPSFKKADKPSFNHHKERREEFEKEKARGTKGSASTTTTAISSSTSAAPVSTVDAATIAYYQQLGYYYDPSYATAHSHEAILPDGEQGQEEDEDGDQSQSQEQQDCHQYQQEHGHDGSANEVEAAGNSKASGSAHTSHGSDASSSKAKPTSTSATSRAAHKNRAAYPVPNPYGPGSTMHPSQPSFYPPHHGFYPGYHPGHLPPAPPYHIPSGAPTAAAVTAGPRVGGFGFPAPPGIPAMPGMVPSGWNGPSAPRPFGQGSSAAGGQGMMPPPPLPSFPPHSSGGGSFSGPKMDDEAFGNLIMAWYFSGYYTGLYQAQRR</sequence>
<feature type="compositionally biased region" description="Low complexity" evidence="6">
    <location>
        <begin position="307"/>
        <end position="324"/>
    </location>
</feature>
<evidence type="ECO:0000256" key="3">
    <source>
        <dbReference type="ARBA" id="ARBA00022664"/>
    </source>
</evidence>
<evidence type="ECO:0000256" key="2">
    <source>
        <dbReference type="ARBA" id="ARBA00005371"/>
    </source>
</evidence>
<gene>
    <name evidence="8" type="ORF">BG015_000188</name>
</gene>
<feature type="compositionally biased region" description="Polar residues" evidence="6">
    <location>
        <begin position="75"/>
        <end position="84"/>
    </location>
</feature>
<dbReference type="AlphaFoldDB" id="A0A9P5RTW4"/>
<feature type="region of interest" description="Disordered" evidence="6">
    <location>
        <begin position="408"/>
        <end position="457"/>
    </location>
</feature>
<keyword evidence="4" id="KW-0508">mRNA splicing</keyword>
<feature type="compositionally biased region" description="Basic and acidic residues" evidence="6">
    <location>
        <begin position="185"/>
        <end position="195"/>
    </location>
</feature>
<dbReference type="PANTHER" id="PTHR39267:SF1">
    <property type="entry name" value="SURVIVAL MOTOR NEURON PROTEIN"/>
    <property type="match status" value="1"/>
</dbReference>
<feature type="compositionally biased region" description="Low complexity" evidence="6">
    <location>
        <begin position="200"/>
        <end position="220"/>
    </location>
</feature>
<dbReference type="CDD" id="cd22852">
    <property type="entry name" value="SMN_C"/>
    <property type="match status" value="1"/>
</dbReference>
<feature type="compositionally biased region" description="Basic and acidic residues" evidence="6">
    <location>
        <begin position="164"/>
        <end position="178"/>
    </location>
</feature>
<evidence type="ECO:0000256" key="1">
    <source>
        <dbReference type="ARBA" id="ARBA00004123"/>
    </source>
</evidence>
<dbReference type="PANTHER" id="PTHR39267">
    <property type="entry name" value="SURVIVAL MOTOR NEURON-LIKE PROTEIN 1"/>
    <property type="match status" value="1"/>
</dbReference>
<dbReference type="Proteomes" id="UP000748756">
    <property type="component" value="Unassembled WGS sequence"/>
</dbReference>
<keyword evidence="9" id="KW-1185">Reference proteome</keyword>
<proteinExistence type="inferred from homology"/>
<evidence type="ECO:0000259" key="7">
    <source>
        <dbReference type="Pfam" id="PF20636"/>
    </source>
</evidence>
<feature type="region of interest" description="Disordered" evidence="6">
    <location>
        <begin position="1"/>
        <end position="45"/>
    </location>
</feature>
<dbReference type="InterPro" id="IPR049481">
    <property type="entry name" value="SMN_G2-BD"/>
</dbReference>
<feature type="compositionally biased region" description="Pro residues" evidence="6">
    <location>
        <begin position="436"/>
        <end position="445"/>
    </location>
</feature>
<protein>
    <recommendedName>
        <fullName evidence="7">Survival Motor Neuron Gemin2-binding domain-containing protein</fullName>
    </recommendedName>
</protein>
<evidence type="ECO:0000256" key="5">
    <source>
        <dbReference type="ARBA" id="ARBA00023242"/>
    </source>
</evidence>
<dbReference type="InterPro" id="IPR040424">
    <property type="entry name" value="Smn1"/>
</dbReference>
<accession>A0A9P5RTW4</accession>
<dbReference type="GO" id="GO:0006397">
    <property type="term" value="P:mRNA processing"/>
    <property type="evidence" value="ECO:0007669"/>
    <property type="project" value="UniProtKB-KW"/>
</dbReference>
<evidence type="ECO:0000313" key="8">
    <source>
        <dbReference type="EMBL" id="KAF9144169.1"/>
    </source>
</evidence>
<comment type="similarity">
    <text evidence="2">Belongs to the SMN family.</text>
</comment>
<feature type="domain" description="Survival Motor Neuron Gemin2-binding" evidence="7">
    <location>
        <begin position="51"/>
        <end position="70"/>
    </location>
</feature>
<dbReference type="GO" id="GO:0005634">
    <property type="term" value="C:nucleus"/>
    <property type="evidence" value="ECO:0007669"/>
    <property type="project" value="UniProtKB-SubCell"/>
</dbReference>
<comment type="subcellular location">
    <subcellularLocation>
        <location evidence="1">Nucleus</location>
    </subcellularLocation>
</comment>
<keyword evidence="3" id="KW-0507">mRNA processing</keyword>
<dbReference type="Pfam" id="PF20636">
    <property type="entry name" value="SMN_G2-BD"/>
    <property type="match status" value="1"/>
</dbReference>
<feature type="compositionally biased region" description="Polar residues" evidence="6">
    <location>
        <begin position="295"/>
        <end position="306"/>
    </location>
</feature>
<dbReference type="CDD" id="cd22851">
    <property type="entry name" value="SMN_N"/>
    <property type="match status" value="1"/>
</dbReference>
<reference evidence="8" key="1">
    <citation type="journal article" date="2020" name="Fungal Divers.">
        <title>Resolving the Mortierellaceae phylogeny through synthesis of multi-gene phylogenetics and phylogenomics.</title>
        <authorList>
            <person name="Vandepol N."/>
            <person name="Liber J."/>
            <person name="Desiro A."/>
            <person name="Na H."/>
            <person name="Kennedy M."/>
            <person name="Barry K."/>
            <person name="Grigoriev I.V."/>
            <person name="Miller A.N."/>
            <person name="O'Donnell K."/>
            <person name="Stajich J.E."/>
            <person name="Bonito G."/>
        </authorList>
    </citation>
    <scope>NUCLEOTIDE SEQUENCE</scope>
    <source>
        <strain evidence="8">NRRL 6426</strain>
    </source>
</reference>
<dbReference type="OrthoDB" id="2447930at2759"/>
<feature type="region of interest" description="Disordered" evidence="6">
    <location>
        <begin position="74"/>
        <end position="220"/>
    </location>
</feature>
<feature type="region of interest" description="Disordered" evidence="6">
    <location>
        <begin position="244"/>
        <end position="353"/>
    </location>
</feature>